<dbReference type="Gene3D" id="3.30.450.70">
    <property type="match status" value="1"/>
</dbReference>
<organism evidence="5 6">
    <name type="scientific">Ranatra chinensis</name>
    <dbReference type="NCBI Taxonomy" id="642074"/>
    <lineage>
        <taxon>Eukaryota</taxon>
        <taxon>Metazoa</taxon>
        <taxon>Ecdysozoa</taxon>
        <taxon>Arthropoda</taxon>
        <taxon>Hexapoda</taxon>
        <taxon>Insecta</taxon>
        <taxon>Pterygota</taxon>
        <taxon>Neoptera</taxon>
        <taxon>Paraneoptera</taxon>
        <taxon>Hemiptera</taxon>
        <taxon>Heteroptera</taxon>
        <taxon>Panheteroptera</taxon>
        <taxon>Nepomorpha</taxon>
        <taxon>Nepidae</taxon>
        <taxon>Ranatrinae</taxon>
        <taxon>Ranatra</taxon>
    </lineage>
</organism>
<evidence type="ECO:0000256" key="4">
    <source>
        <dbReference type="ARBA" id="ARBA00024408"/>
    </source>
</evidence>
<dbReference type="InterPro" id="IPR006722">
    <property type="entry name" value="Sedlin"/>
</dbReference>
<evidence type="ECO:0000256" key="2">
    <source>
        <dbReference type="ARBA" id="ARBA00006626"/>
    </source>
</evidence>
<protein>
    <recommendedName>
        <fullName evidence="4">Trafficking protein particle complex subunit 2-like protein</fullName>
    </recommendedName>
</protein>
<dbReference type="GO" id="GO:0016192">
    <property type="term" value="P:vesicle-mediated transport"/>
    <property type="evidence" value="ECO:0007669"/>
    <property type="project" value="UniProtKB-KW"/>
</dbReference>
<name>A0ABD0YER1_9HEMI</name>
<evidence type="ECO:0000313" key="5">
    <source>
        <dbReference type="EMBL" id="KAL1129806.1"/>
    </source>
</evidence>
<dbReference type="EMBL" id="JBFDAA010000008">
    <property type="protein sequence ID" value="KAL1129806.1"/>
    <property type="molecule type" value="Genomic_DNA"/>
</dbReference>
<comment type="similarity">
    <text evidence="2">Belongs to the TRAPP small subunits family. Sedlin subfamily.</text>
</comment>
<dbReference type="GO" id="GO:0048471">
    <property type="term" value="C:perinuclear region of cytoplasm"/>
    <property type="evidence" value="ECO:0007669"/>
    <property type="project" value="UniProtKB-SubCell"/>
</dbReference>
<dbReference type="SUPFAM" id="SSF64356">
    <property type="entry name" value="SNARE-like"/>
    <property type="match status" value="1"/>
</dbReference>
<evidence type="ECO:0000313" key="6">
    <source>
        <dbReference type="Proteomes" id="UP001558652"/>
    </source>
</evidence>
<dbReference type="InterPro" id="IPR044760">
    <property type="entry name" value="TRAPPC2L"/>
</dbReference>
<dbReference type="Proteomes" id="UP001558652">
    <property type="component" value="Unassembled WGS sequence"/>
</dbReference>
<comment type="caution">
    <text evidence="5">The sequence shown here is derived from an EMBL/GenBank/DDBJ whole genome shotgun (WGS) entry which is preliminary data.</text>
</comment>
<dbReference type="InterPro" id="IPR011012">
    <property type="entry name" value="Longin-like_dom_sf"/>
</dbReference>
<dbReference type="AlphaFoldDB" id="A0ABD0YER1"/>
<dbReference type="CDD" id="cd14854">
    <property type="entry name" value="TRAPPC2L"/>
    <property type="match status" value="1"/>
</dbReference>
<reference evidence="5 6" key="1">
    <citation type="submission" date="2024-07" db="EMBL/GenBank/DDBJ databases">
        <title>Chromosome-level genome assembly of the water stick insect Ranatra chinensis (Heteroptera: Nepidae).</title>
        <authorList>
            <person name="Liu X."/>
        </authorList>
    </citation>
    <scope>NUCLEOTIDE SEQUENCE [LARGE SCALE GENOMIC DNA]</scope>
    <source>
        <strain evidence="5">Cailab_2021Rc</strain>
        <tissue evidence="5">Muscle</tissue>
    </source>
</reference>
<accession>A0ABD0YER1</accession>
<keyword evidence="3" id="KW-0813">Transport</keyword>
<gene>
    <name evidence="5" type="ORF">AAG570_012750</name>
</gene>
<evidence type="ECO:0000256" key="1">
    <source>
        <dbReference type="ARBA" id="ARBA00004556"/>
    </source>
</evidence>
<evidence type="ECO:0000256" key="3">
    <source>
        <dbReference type="ARBA" id="ARBA00022892"/>
    </source>
</evidence>
<comment type="subcellular location">
    <subcellularLocation>
        <location evidence="1">Cytoplasm</location>
        <location evidence="1">Perinuclear region</location>
    </subcellularLocation>
</comment>
<dbReference type="Pfam" id="PF04628">
    <property type="entry name" value="Sedlin_N"/>
    <property type="match status" value="1"/>
</dbReference>
<sequence>QNAPKYVKCIEEYQELQYHYVLHTSLDVVEEKLAASMKSTSDVRELYLGLLFATEDHRIFGYVTNTRVKFIVVFDATRNNLRDNDIRGMFRKLHCAYADVVSNPFYTPGDPIESK</sequence>
<proteinExistence type="inferred from homology"/>
<keyword evidence="3" id="KW-0931">ER-Golgi transport</keyword>
<feature type="non-terminal residue" evidence="5">
    <location>
        <position position="1"/>
    </location>
</feature>
<dbReference type="PANTHER" id="PTHR12403">
    <property type="entry name" value="TRAFFICKING PROTEIN PARTICLE COMPLEX SUBUNIT 2"/>
    <property type="match status" value="1"/>
</dbReference>
<keyword evidence="6" id="KW-1185">Reference proteome</keyword>